<gene>
    <name evidence="1" type="ORF">LITE_LOCUS18144</name>
</gene>
<name>A0AAV0KFU2_9ROSI</name>
<accession>A0AAV0KFU2</accession>
<keyword evidence="2" id="KW-1185">Reference proteome</keyword>
<dbReference type="AlphaFoldDB" id="A0AAV0KFU2"/>
<dbReference type="EMBL" id="CAMGYJ010000005">
    <property type="protein sequence ID" value="CAI0419816.1"/>
    <property type="molecule type" value="Genomic_DNA"/>
</dbReference>
<comment type="caution">
    <text evidence="1">The sequence shown here is derived from an EMBL/GenBank/DDBJ whole genome shotgun (WGS) entry which is preliminary data.</text>
</comment>
<dbReference type="Proteomes" id="UP001154282">
    <property type="component" value="Unassembled WGS sequence"/>
</dbReference>
<proteinExistence type="predicted"/>
<sequence length="83" mass="8944">MAWIMLDTLEHSRRQKAESSAVEFVATAEIVPTQLPAFSCGGSQDIGLSDMLGQQMENAVVVLRGLFVACTQKLKVLVIPGNP</sequence>
<reference evidence="1" key="1">
    <citation type="submission" date="2022-08" db="EMBL/GenBank/DDBJ databases">
        <authorList>
            <person name="Gutierrez-Valencia J."/>
        </authorList>
    </citation>
    <scope>NUCLEOTIDE SEQUENCE</scope>
</reference>
<protein>
    <submittedName>
        <fullName evidence="1">Uncharacterized protein</fullName>
    </submittedName>
</protein>
<evidence type="ECO:0000313" key="1">
    <source>
        <dbReference type="EMBL" id="CAI0419816.1"/>
    </source>
</evidence>
<evidence type="ECO:0000313" key="2">
    <source>
        <dbReference type="Proteomes" id="UP001154282"/>
    </source>
</evidence>
<organism evidence="1 2">
    <name type="scientific">Linum tenue</name>
    <dbReference type="NCBI Taxonomy" id="586396"/>
    <lineage>
        <taxon>Eukaryota</taxon>
        <taxon>Viridiplantae</taxon>
        <taxon>Streptophyta</taxon>
        <taxon>Embryophyta</taxon>
        <taxon>Tracheophyta</taxon>
        <taxon>Spermatophyta</taxon>
        <taxon>Magnoliopsida</taxon>
        <taxon>eudicotyledons</taxon>
        <taxon>Gunneridae</taxon>
        <taxon>Pentapetalae</taxon>
        <taxon>rosids</taxon>
        <taxon>fabids</taxon>
        <taxon>Malpighiales</taxon>
        <taxon>Linaceae</taxon>
        <taxon>Linum</taxon>
    </lineage>
</organism>